<dbReference type="Pfam" id="PF00370">
    <property type="entry name" value="FGGY_N"/>
    <property type="match status" value="1"/>
</dbReference>
<dbReference type="GO" id="GO:0004370">
    <property type="term" value="F:glycerol kinase activity"/>
    <property type="evidence" value="ECO:0007669"/>
    <property type="project" value="UniProtKB-EC"/>
</dbReference>
<comment type="similarity">
    <text evidence="1">Belongs to the FGGY kinase family.</text>
</comment>
<evidence type="ECO:0000259" key="8">
    <source>
        <dbReference type="Pfam" id="PF02782"/>
    </source>
</evidence>
<accession>A0ABT6YIJ2</accession>
<protein>
    <recommendedName>
        <fullName evidence="6">ATP:glycerol 3-phosphotransferase</fullName>
    </recommendedName>
</protein>
<evidence type="ECO:0000313" key="10">
    <source>
        <dbReference type="Proteomes" id="UP001236569"/>
    </source>
</evidence>
<evidence type="ECO:0000259" key="7">
    <source>
        <dbReference type="Pfam" id="PF00370"/>
    </source>
</evidence>
<evidence type="ECO:0000256" key="1">
    <source>
        <dbReference type="ARBA" id="ARBA00009156"/>
    </source>
</evidence>
<sequence length="499" mass="54961">MKYILAIDQGTSSTKSIIFDNQGKVISKGHADLHTNYFDNGFVEQDPEEIFQNVLTSVSLCLEDFQQKEYNPKDIASCGISNQRETFVLWDKTGKALSPAVVWACKRSTQVCENLINQGQNELIKQHTGLIIDPYFSGTKLLWLLENNSDLKAQLDQGKVYFGTVDCWLLYKLTEGKSYKTDHTNAHRTLLLNIHSLTWDKEILALWGLEKLHLPEVHPSSYDYGNWTYSDEKSAVGVLAQNQLPITALIGDSHAATFGEGCFDKGTAKATLGTGCSIMSNIGNEPLISSNGMLTTVCWSVEGRVDYAFEGAIVSCGSTIEWLKNEMKFFTHPSETEDLAQKVKDNAGVYLIPAFSGLGAPHWQMSRKASIQAITFGTSINHIVRAALESIPYQIKDVLDAMSKDMGKDFSSISINGGISHNKFVTTFLADLLGFSIKKQANHDISALGAAYLAGLKSGVYQSIDALSELCKANITSIEPADNTLVQTYYEGWQKALNG</sequence>
<evidence type="ECO:0000256" key="4">
    <source>
        <dbReference type="ARBA" id="ARBA00022777"/>
    </source>
</evidence>
<dbReference type="InterPro" id="IPR018484">
    <property type="entry name" value="FGGY_N"/>
</dbReference>
<keyword evidence="10" id="KW-1185">Reference proteome</keyword>
<reference evidence="9 10" key="1">
    <citation type="submission" date="2023-05" db="EMBL/GenBank/DDBJ databases">
        <title>Novel species of genus Flectobacillus isolated from stream in China.</title>
        <authorList>
            <person name="Lu H."/>
        </authorList>
    </citation>
    <scope>NUCLEOTIDE SEQUENCE [LARGE SCALE GENOMIC DNA]</scope>
    <source>
        <strain evidence="9 10">DC10W</strain>
    </source>
</reference>
<evidence type="ECO:0000256" key="6">
    <source>
        <dbReference type="ARBA" id="ARBA00043149"/>
    </source>
</evidence>
<gene>
    <name evidence="9" type="primary">glpK</name>
    <name evidence="9" type="ORF">QM480_03710</name>
</gene>
<dbReference type="PROSITE" id="PS00933">
    <property type="entry name" value="FGGY_KINASES_1"/>
    <property type="match status" value="1"/>
</dbReference>
<dbReference type="InterPro" id="IPR043129">
    <property type="entry name" value="ATPase_NBD"/>
</dbReference>
<evidence type="ECO:0000256" key="5">
    <source>
        <dbReference type="ARBA" id="ARBA00022840"/>
    </source>
</evidence>
<dbReference type="SUPFAM" id="SSF53067">
    <property type="entry name" value="Actin-like ATPase domain"/>
    <property type="match status" value="2"/>
</dbReference>
<dbReference type="EMBL" id="JASHID010000002">
    <property type="protein sequence ID" value="MDI9863417.1"/>
    <property type="molecule type" value="Genomic_DNA"/>
</dbReference>
<dbReference type="InterPro" id="IPR018483">
    <property type="entry name" value="Carb_kinase_FGGY_CS"/>
</dbReference>
<organism evidence="9 10">
    <name type="scientific">Flectobacillus longus</name>
    <dbReference type="NCBI Taxonomy" id="2984207"/>
    <lineage>
        <taxon>Bacteria</taxon>
        <taxon>Pseudomonadati</taxon>
        <taxon>Bacteroidota</taxon>
        <taxon>Cytophagia</taxon>
        <taxon>Cytophagales</taxon>
        <taxon>Flectobacillaceae</taxon>
        <taxon>Flectobacillus</taxon>
    </lineage>
</organism>
<dbReference type="PIRSF" id="PIRSF000538">
    <property type="entry name" value="GlpK"/>
    <property type="match status" value="1"/>
</dbReference>
<evidence type="ECO:0000256" key="3">
    <source>
        <dbReference type="ARBA" id="ARBA00022741"/>
    </source>
</evidence>
<keyword evidence="4 9" id="KW-0418">Kinase</keyword>
<dbReference type="Pfam" id="PF02782">
    <property type="entry name" value="FGGY_C"/>
    <property type="match status" value="1"/>
</dbReference>
<dbReference type="RefSeq" id="WP_283368716.1">
    <property type="nucleotide sequence ID" value="NZ_JASHID010000002.1"/>
</dbReference>
<feature type="domain" description="Carbohydrate kinase FGGY C-terminal" evidence="8">
    <location>
        <begin position="269"/>
        <end position="455"/>
    </location>
</feature>
<name>A0ABT6YIJ2_9BACT</name>
<evidence type="ECO:0000256" key="2">
    <source>
        <dbReference type="ARBA" id="ARBA00022679"/>
    </source>
</evidence>
<feature type="domain" description="Carbohydrate kinase FGGY N-terminal" evidence="7">
    <location>
        <begin position="3"/>
        <end position="259"/>
    </location>
</feature>
<dbReference type="PANTHER" id="PTHR10196:SF69">
    <property type="entry name" value="GLYCEROL KINASE"/>
    <property type="match status" value="1"/>
</dbReference>
<proteinExistence type="inferred from homology"/>
<dbReference type="InterPro" id="IPR000577">
    <property type="entry name" value="Carb_kinase_FGGY"/>
</dbReference>
<dbReference type="InterPro" id="IPR018485">
    <property type="entry name" value="FGGY_C"/>
</dbReference>
<dbReference type="CDD" id="cd07769">
    <property type="entry name" value="ASKHA_NBD_FGGY_GK"/>
    <property type="match status" value="1"/>
</dbReference>
<evidence type="ECO:0000313" key="9">
    <source>
        <dbReference type="EMBL" id="MDI9863417.1"/>
    </source>
</evidence>
<keyword evidence="5" id="KW-0067">ATP-binding</keyword>
<keyword evidence="3" id="KW-0547">Nucleotide-binding</keyword>
<dbReference type="PANTHER" id="PTHR10196">
    <property type="entry name" value="SUGAR KINASE"/>
    <property type="match status" value="1"/>
</dbReference>
<dbReference type="NCBIfam" id="NF000756">
    <property type="entry name" value="PRK00047.1"/>
    <property type="match status" value="1"/>
</dbReference>
<dbReference type="Gene3D" id="3.30.420.40">
    <property type="match status" value="2"/>
</dbReference>
<comment type="caution">
    <text evidence="9">The sequence shown here is derived from an EMBL/GenBank/DDBJ whole genome shotgun (WGS) entry which is preliminary data.</text>
</comment>
<dbReference type="Proteomes" id="UP001236569">
    <property type="component" value="Unassembled WGS sequence"/>
</dbReference>
<keyword evidence="2 9" id="KW-0808">Transferase</keyword>